<evidence type="ECO:0008006" key="8">
    <source>
        <dbReference type="Google" id="ProtNLM"/>
    </source>
</evidence>
<dbReference type="Pfam" id="PF00406">
    <property type="entry name" value="ADK"/>
    <property type="match status" value="1"/>
</dbReference>
<dbReference type="PANTHER" id="PTHR23359">
    <property type="entry name" value="NUCLEOTIDE KINASE"/>
    <property type="match status" value="1"/>
</dbReference>
<dbReference type="SUPFAM" id="SSF52540">
    <property type="entry name" value="P-loop containing nucleoside triphosphate hydrolases"/>
    <property type="match status" value="1"/>
</dbReference>
<dbReference type="AlphaFoldDB" id="A0A072P488"/>
<comment type="similarity">
    <text evidence="4">Belongs to the adenylate kinase family.</text>
</comment>
<evidence type="ECO:0000313" key="6">
    <source>
        <dbReference type="EMBL" id="KEF54661.1"/>
    </source>
</evidence>
<feature type="region of interest" description="Disordered" evidence="5">
    <location>
        <begin position="233"/>
        <end position="311"/>
    </location>
</feature>
<keyword evidence="1 4" id="KW-0808">Transferase</keyword>
<feature type="compositionally biased region" description="Basic and acidic residues" evidence="5">
    <location>
        <begin position="292"/>
        <end position="311"/>
    </location>
</feature>
<comment type="caution">
    <text evidence="6">The sequence shown here is derived from an EMBL/GenBank/DDBJ whole genome shotgun (WGS) entry which is preliminary data.</text>
</comment>
<dbReference type="Gene3D" id="3.40.50.300">
    <property type="entry name" value="P-loop containing nucleotide triphosphate hydrolases"/>
    <property type="match status" value="1"/>
</dbReference>
<proteinExistence type="inferred from homology"/>
<dbReference type="EMBL" id="AMGV01000009">
    <property type="protein sequence ID" value="KEF54661.1"/>
    <property type="molecule type" value="Genomic_DNA"/>
</dbReference>
<dbReference type="GeneID" id="25284013"/>
<evidence type="ECO:0000256" key="1">
    <source>
        <dbReference type="ARBA" id="ARBA00022679"/>
    </source>
</evidence>
<dbReference type="GO" id="GO:0005524">
    <property type="term" value="F:ATP binding"/>
    <property type="evidence" value="ECO:0007669"/>
    <property type="project" value="InterPro"/>
</dbReference>
<reference evidence="6 7" key="1">
    <citation type="submission" date="2013-03" db="EMBL/GenBank/DDBJ databases">
        <title>The Genome Sequence of Exophiala aquamarina CBS 119918.</title>
        <authorList>
            <consortium name="The Broad Institute Genomics Platform"/>
            <person name="Cuomo C."/>
            <person name="de Hoog S."/>
            <person name="Gorbushina A."/>
            <person name="Walker B."/>
            <person name="Young S.K."/>
            <person name="Zeng Q."/>
            <person name="Gargeya S."/>
            <person name="Fitzgerald M."/>
            <person name="Haas B."/>
            <person name="Abouelleil A."/>
            <person name="Allen A.W."/>
            <person name="Alvarado L."/>
            <person name="Arachchi H.M."/>
            <person name="Berlin A.M."/>
            <person name="Chapman S.B."/>
            <person name="Gainer-Dewar J."/>
            <person name="Goldberg J."/>
            <person name="Griggs A."/>
            <person name="Gujja S."/>
            <person name="Hansen M."/>
            <person name="Howarth C."/>
            <person name="Imamovic A."/>
            <person name="Ireland A."/>
            <person name="Larimer J."/>
            <person name="McCowan C."/>
            <person name="Murphy C."/>
            <person name="Pearson M."/>
            <person name="Poon T.W."/>
            <person name="Priest M."/>
            <person name="Roberts A."/>
            <person name="Saif S."/>
            <person name="Shea T."/>
            <person name="Sisk P."/>
            <person name="Sykes S."/>
            <person name="Wortman J."/>
            <person name="Nusbaum C."/>
            <person name="Birren B."/>
        </authorList>
    </citation>
    <scope>NUCLEOTIDE SEQUENCE [LARGE SCALE GENOMIC DNA]</scope>
    <source>
        <strain evidence="6 7">CBS 119918</strain>
    </source>
</reference>
<evidence type="ECO:0000256" key="5">
    <source>
        <dbReference type="SAM" id="MobiDB-lite"/>
    </source>
</evidence>
<dbReference type="GO" id="GO:0006139">
    <property type="term" value="P:nucleobase-containing compound metabolic process"/>
    <property type="evidence" value="ECO:0007669"/>
    <property type="project" value="InterPro"/>
</dbReference>
<protein>
    <recommendedName>
        <fullName evidence="8">Adenylate kinase</fullName>
    </recommendedName>
</protein>
<dbReference type="RefSeq" id="XP_013257251.1">
    <property type="nucleotide sequence ID" value="XM_013401797.1"/>
</dbReference>
<name>A0A072P488_9EURO</name>
<dbReference type="OrthoDB" id="442176at2759"/>
<dbReference type="CDD" id="cd01428">
    <property type="entry name" value="ADK"/>
    <property type="match status" value="1"/>
</dbReference>
<sequence>MAASDQQPYFIFVLGPPGAGKGTLCSALAKEQGFYHFSVGDYLREICSKNSALSEKVRRYLASETMLPNDLIKAIFDDDILPMVRARKHPCIIVDGFPRSASQIPDWGVGVPALVLFFDCLKEIAAKRVIERRRSDASPETLAAIFERRYAQHEAENHKIIDHYAMMQWSLPVSDESLCFPEASLACMDKSILVKIDTSKTTEESWEELKRTLNLSLPWNNLIGDIHLHEKTKDADAGGYDGDDEDDYKSSGEDEEANYETDEDDEYKYKGVGDVEEECESDPNEEGEGEGDEKSEKDDDVATREEAYKTE</sequence>
<keyword evidence="3 4" id="KW-0418">Kinase</keyword>
<feature type="compositionally biased region" description="Acidic residues" evidence="5">
    <location>
        <begin position="274"/>
        <end position="291"/>
    </location>
</feature>
<evidence type="ECO:0000313" key="7">
    <source>
        <dbReference type="Proteomes" id="UP000027920"/>
    </source>
</evidence>
<evidence type="ECO:0000256" key="2">
    <source>
        <dbReference type="ARBA" id="ARBA00022741"/>
    </source>
</evidence>
<evidence type="ECO:0000256" key="4">
    <source>
        <dbReference type="RuleBase" id="RU003330"/>
    </source>
</evidence>
<dbReference type="GO" id="GO:0019205">
    <property type="term" value="F:nucleobase-containing compound kinase activity"/>
    <property type="evidence" value="ECO:0007669"/>
    <property type="project" value="InterPro"/>
</dbReference>
<dbReference type="HOGENOM" id="CLU_894382_0_0_1"/>
<dbReference type="InterPro" id="IPR027417">
    <property type="entry name" value="P-loop_NTPase"/>
</dbReference>
<keyword evidence="7" id="KW-1185">Reference proteome</keyword>
<dbReference type="InterPro" id="IPR000850">
    <property type="entry name" value="Adenylat/UMP-CMP_kin"/>
</dbReference>
<dbReference type="Proteomes" id="UP000027920">
    <property type="component" value="Unassembled WGS sequence"/>
</dbReference>
<dbReference type="PRINTS" id="PR00094">
    <property type="entry name" value="ADENYLTKNASE"/>
</dbReference>
<evidence type="ECO:0000256" key="3">
    <source>
        <dbReference type="ARBA" id="ARBA00022777"/>
    </source>
</evidence>
<dbReference type="STRING" id="1182545.A0A072P488"/>
<accession>A0A072P488</accession>
<gene>
    <name evidence="6" type="ORF">A1O9_09103</name>
</gene>
<keyword evidence="2" id="KW-0547">Nucleotide-binding</keyword>
<organism evidence="6 7">
    <name type="scientific">Exophiala aquamarina CBS 119918</name>
    <dbReference type="NCBI Taxonomy" id="1182545"/>
    <lineage>
        <taxon>Eukaryota</taxon>
        <taxon>Fungi</taxon>
        <taxon>Dikarya</taxon>
        <taxon>Ascomycota</taxon>
        <taxon>Pezizomycotina</taxon>
        <taxon>Eurotiomycetes</taxon>
        <taxon>Chaetothyriomycetidae</taxon>
        <taxon>Chaetothyriales</taxon>
        <taxon>Herpotrichiellaceae</taxon>
        <taxon>Exophiala</taxon>
    </lineage>
</organism>
<dbReference type="VEuPathDB" id="FungiDB:A1O9_09103"/>
<feature type="compositionally biased region" description="Acidic residues" evidence="5">
    <location>
        <begin position="241"/>
        <end position="266"/>
    </location>
</feature>